<keyword evidence="1 2" id="KW-0963">Cytoplasm</keyword>
<dbReference type="InterPro" id="IPR016979">
    <property type="entry name" value="DUF2129"/>
</dbReference>
<evidence type="ECO:0000256" key="2">
    <source>
        <dbReference type="HAMAP-Rule" id="MF_01126"/>
    </source>
</evidence>
<dbReference type="PATRIC" id="fig|1133569.4.peg.98"/>
<dbReference type="EMBL" id="AYYX01000010">
    <property type="protein sequence ID" value="KRM89173.1"/>
    <property type="molecule type" value="Genomic_DNA"/>
</dbReference>
<name>A0A0R2CCT7_9LACO</name>
<evidence type="ECO:0000256" key="1">
    <source>
        <dbReference type="ARBA" id="ARBA00022490"/>
    </source>
</evidence>
<dbReference type="GO" id="GO:0005737">
    <property type="term" value="C:cytoplasm"/>
    <property type="evidence" value="ECO:0007669"/>
    <property type="project" value="UniProtKB-SubCell"/>
</dbReference>
<sequence>MDFEIKQREGLIVFLYHLKNSRQLRKYGTIHYVSKKMKYVVLYIDQTDDKEVLSKLQSLKFVRKVQRSLRRDLKTDFGDEVGILYKLTDEDREKYRTGRK</sequence>
<comment type="caution">
    <text evidence="3">The sequence shown here is derived from an EMBL/GenBank/DDBJ whole genome shotgun (WGS) entry which is preliminary data.</text>
</comment>
<dbReference type="Pfam" id="PF09902">
    <property type="entry name" value="DUF2129"/>
    <property type="match status" value="1"/>
</dbReference>
<dbReference type="OrthoDB" id="2990788at2"/>
<dbReference type="AlphaFoldDB" id="A0A0R2CCT7"/>
<proteinExistence type="inferred from homology"/>
<dbReference type="HAMAP" id="MF_01126">
    <property type="entry name" value="UPF0298"/>
    <property type="match status" value="1"/>
</dbReference>
<accession>A0A0R2CCT7</accession>
<comment type="similarity">
    <text evidence="2">Belongs to the UPF0298 family.</text>
</comment>
<gene>
    <name evidence="3" type="ORF">FD21_GL000098</name>
</gene>
<reference evidence="3 4" key="1">
    <citation type="journal article" date="2015" name="Genome Announc.">
        <title>Expanding the biotechnology potential of lactobacilli through comparative genomics of 213 strains and associated genera.</title>
        <authorList>
            <person name="Sun Z."/>
            <person name="Harris H.M."/>
            <person name="McCann A."/>
            <person name="Guo C."/>
            <person name="Argimon S."/>
            <person name="Zhang W."/>
            <person name="Yang X."/>
            <person name="Jeffery I.B."/>
            <person name="Cooney J.C."/>
            <person name="Kagawa T.F."/>
            <person name="Liu W."/>
            <person name="Song Y."/>
            <person name="Salvetti E."/>
            <person name="Wrobel A."/>
            <person name="Rasinkangas P."/>
            <person name="Parkhill J."/>
            <person name="Rea M.C."/>
            <person name="O'Sullivan O."/>
            <person name="Ritari J."/>
            <person name="Douillard F.P."/>
            <person name="Paul Ross R."/>
            <person name="Yang R."/>
            <person name="Briner A.E."/>
            <person name="Felis G.E."/>
            <person name="de Vos W.M."/>
            <person name="Barrangou R."/>
            <person name="Klaenhammer T.R."/>
            <person name="Caufield P.W."/>
            <person name="Cui Y."/>
            <person name="Zhang H."/>
            <person name="O'Toole P.W."/>
        </authorList>
    </citation>
    <scope>NUCLEOTIDE SEQUENCE [LARGE SCALE GENOMIC DNA]</scope>
    <source>
        <strain evidence="3 4">DSM 20605</strain>
    </source>
</reference>
<evidence type="ECO:0000313" key="4">
    <source>
        <dbReference type="Proteomes" id="UP000051576"/>
    </source>
</evidence>
<evidence type="ECO:0000313" key="3">
    <source>
        <dbReference type="EMBL" id="KRM89173.1"/>
    </source>
</evidence>
<dbReference type="PIRSF" id="PIRSF031653">
    <property type="entry name" value="UCP031653"/>
    <property type="match status" value="1"/>
</dbReference>
<dbReference type="Proteomes" id="UP000051576">
    <property type="component" value="Unassembled WGS sequence"/>
</dbReference>
<keyword evidence="4" id="KW-1185">Reference proteome</keyword>
<organism evidence="3 4">
    <name type="scientific">Liquorilactobacillus vini DSM 20605</name>
    <dbReference type="NCBI Taxonomy" id="1133569"/>
    <lineage>
        <taxon>Bacteria</taxon>
        <taxon>Bacillati</taxon>
        <taxon>Bacillota</taxon>
        <taxon>Bacilli</taxon>
        <taxon>Lactobacillales</taxon>
        <taxon>Lactobacillaceae</taxon>
        <taxon>Liquorilactobacillus</taxon>
    </lineage>
</organism>
<dbReference type="RefSeq" id="WP_010581029.1">
    <property type="nucleotide sequence ID" value="NZ_AHYZ01000149.1"/>
</dbReference>
<dbReference type="STRING" id="1133569.FD21_GL000098"/>
<protein>
    <recommendedName>
        <fullName evidence="2">UPF0298 protein FD21_GL000098</fullName>
    </recommendedName>
</protein>
<comment type="subcellular location">
    <subcellularLocation>
        <location evidence="2">Cytoplasm</location>
    </subcellularLocation>
</comment>
<dbReference type="eggNOG" id="COG4471">
    <property type="taxonomic scope" value="Bacteria"/>
</dbReference>